<name>A0A927N4H2_9ACTN</name>
<reference evidence="4" key="1">
    <citation type="submission" date="2020-10" db="EMBL/GenBank/DDBJ databases">
        <title>Sequencing the genomes of 1000 actinobacteria strains.</title>
        <authorList>
            <person name="Klenk H.-P."/>
        </authorList>
    </citation>
    <scope>NUCLEOTIDE SEQUENCE</scope>
    <source>
        <strain evidence="4">DSM 45354</strain>
    </source>
</reference>
<dbReference type="GO" id="GO:0005829">
    <property type="term" value="C:cytosol"/>
    <property type="evidence" value="ECO:0007669"/>
    <property type="project" value="TreeGrafter"/>
</dbReference>
<dbReference type="GO" id="GO:0006152">
    <property type="term" value="P:purine nucleoside catabolic process"/>
    <property type="evidence" value="ECO:0007669"/>
    <property type="project" value="TreeGrafter"/>
</dbReference>
<evidence type="ECO:0000259" key="3">
    <source>
        <dbReference type="Pfam" id="PF01156"/>
    </source>
</evidence>
<dbReference type="InterPro" id="IPR023186">
    <property type="entry name" value="IUNH"/>
</dbReference>
<accession>A0A927N4H2</accession>
<dbReference type="RefSeq" id="WP_337918425.1">
    <property type="nucleotide sequence ID" value="NZ_BAABJL010000194.1"/>
</dbReference>
<dbReference type="SUPFAM" id="SSF53590">
    <property type="entry name" value="Nucleoside hydrolase"/>
    <property type="match status" value="1"/>
</dbReference>
<keyword evidence="2" id="KW-0326">Glycosidase</keyword>
<proteinExistence type="predicted"/>
<feature type="domain" description="Inosine/uridine-preferring nucleoside hydrolase" evidence="3">
    <location>
        <begin position="14"/>
        <end position="245"/>
    </location>
</feature>
<organism evidence="4 5">
    <name type="scientific">Actinopolymorpha pittospori</name>
    <dbReference type="NCBI Taxonomy" id="648752"/>
    <lineage>
        <taxon>Bacteria</taxon>
        <taxon>Bacillati</taxon>
        <taxon>Actinomycetota</taxon>
        <taxon>Actinomycetes</taxon>
        <taxon>Propionibacteriales</taxon>
        <taxon>Actinopolymorphaceae</taxon>
        <taxon>Actinopolymorpha</taxon>
    </lineage>
</organism>
<keyword evidence="1" id="KW-0378">Hydrolase</keyword>
<dbReference type="EMBL" id="JADBEM010000001">
    <property type="protein sequence ID" value="MBE1612515.1"/>
    <property type="molecule type" value="Genomic_DNA"/>
</dbReference>
<dbReference type="InterPro" id="IPR001910">
    <property type="entry name" value="Inosine/uridine_hydrolase_dom"/>
</dbReference>
<dbReference type="Gene3D" id="3.90.245.10">
    <property type="entry name" value="Ribonucleoside hydrolase-like"/>
    <property type="match status" value="1"/>
</dbReference>
<dbReference type="GO" id="GO:0008477">
    <property type="term" value="F:purine nucleosidase activity"/>
    <property type="evidence" value="ECO:0007669"/>
    <property type="project" value="TreeGrafter"/>
</dbReference>
<evidence type="ECO:0000256" key="1">
    <source>
        <dbReference type="ARBA" id="ARBA00022801"/>
    </source>
</evidence>
<dbReference type="Pfam" id="PF01156">
    <property type="entry name" value="IU_nuc_hydro"/>
    <property type="match status" value="1"/>
</dbReference>
<dbReference type="Proteomes" id="UP000638648">
    <property type="component" value="Unassembled WGS sequence"/>
</dbReference>
<sequence>MIHPAQPADRRTRVIVDTDAKNEADDQYALVHALLTPSFEIHGVIAAHFGTRRSDRSMEDSREEVDLLLELMGWQGRVPVADGAPRGLPDETTPVPSPGSALIVQEALRDDPRPLHVAFYGPLTDMASALLTEPAIQDRNVRVVWIGGGEYPDGGREFNLSNDIHAANVVLGSRLEVWQIPRSVYRLMAVGYAELMERVAPHGPLGRYLVDQLVEWNARWVDGPMEYRSLGDSPAVGVMMYPDCGRWQLRPAPTIDPDMRYVHDDQNPMIRVYDSVDARFVLEDFYAKLARFASGRL</sequence>
<keyword evidence="5" id="KW-1185">Reference proteome</keyword>
<protein>
    <submittedName>
        <fullName evidence="4">Inosine-uridine nucleoside N-ribohydrolase</fullName>
    </submittedName>
</protein>
<evidence type="ECO:0000313" key="4">
    <source>
        <dbReference type="EMBL" id="MBE1612515.1"/>
    </source>
</evidence>
<evidence type="ECO:0000313" key="5">
    <source>
        <dbReference type="Proteomes" id="UP000638648"/>
    </source>
</evidence>
<dbReference type="PANTHER" id="PTHR12304:SF4">
    <property type="entry name" value="URIDINE NUCLEOSIDASE"/>
    <property type="match status" value="1"/>
</dbReference>
<dbReference type="PANTHER" id="PTHR12304">
    <property type="entry name" value="INOSINE-URIDINE PREFERRING NUCLEOSIDE HYDROLASE"/>
    <property type="match status" value="1"/>
</dbReference>
<comment type="caution">
    <text evidence="4">The sequence shown here is derived from an EMBL/GenBank/DDBJ whole genome shotgun (WGS) entry which is preliminary data.</text>
</comment>
<dbReference type="InterPro" id="IPR036452">
    <property type="entry name" value="Ribo_hydro-like"/>
</dbReference>
<dbReference type="AlphaFoldDB" id="A0A927N4H2"/>
<evidence type="ECO:0000256" key="2">
    <source>
        <dbReference type="ARBA" id="ARBA00023295"/>
    </source>
</evidence>
<gene>
    <name evidence="4" type="ORF">HEB94_009363</name>
</gene>